<proteinExistence type="predicted"/>
<feature type="region of interest" description="Disordered" evidence="1">
    <location>
        <begin position="313"/>
        <end position="333"/>
    </location>
</feature>
<dbReference type="Proteomes" id="UP000479000">
    <property type="component" value="Unassembled WGS sequence"/>
</dbReference>
<evidence type="ECO:0000256" key="1">
    <source>
        <dbReference type="SAM" id="MobiDB-lite"/>
    </source>
</evidence>
<evidence type="ECO:0000313" key="2">
    <source>
        <dbReference type="EMBL" id="CAB0002085.1"/>
    </source>
</evidence>
<reference evidence="2 3" key="1">
    <citation type="submission" date="2020-02" db="EMBL/GenBank/DDBJ databases">
        <authorList>
            <person name="Ferguson B K."/>
        </authorList>
    </citation>
    <scope>NUCLEOTIDE SEQUENCE [LARGE SCALE GENOMIC DNA]</scope>
</reference>
<protein>
    <submittedName>
        <fullName evidence="2">Uncharacterized protein</fullName>
    </submittedName>
</protein>
<feature type="compositionally biased region" description="Basic and acidic residues" evidence="1">
    <location>
        <begin position="414"/>
        <end position="427"/>
    </location>
</feature>
<feature type="compositionally biased region" description="Polar residues" evidence="1">
    <location>
        <begin position="396"/>
        <end position="412"/>
    </location>
</feature>
<dbReference type="AlphaFoldDB" id="A0A6H5GHB9"/>
<organism evidence="2 3">
    <name type="scientific">Nesidiocoris tenuis</name>
    <dbReference type="NCBI Taxonomy" id="355587"/>
    <lineage>
        <taxon>Eukaryota</taxon>
        <taxon>Metazoa</taxon>
        <taxon>Ecdysozoa</taxon>
        <taxon>Arthropoda</taxon>
        <taxon>Hexapoda</taxon>
        <taxon>Insecta</taxon>
        <taxon>Pterygota</taxon>
        <taxon>Neoptera</taxon>
        <taxon>Paraneoptera</taxon>
        <taxon>Hemiptera</taxon>
        <taxon>Heteroptera</taxon>
        <taxon>Panheteroptera</taxon>
        <taxon>Cimicomorpha</taxon>
        <taxon>Miridae</taxon>
        <taxon>Dicyphina</taxon>
        <taxon>Nesidiocoris</taxon>
    </lineage>
</organism>
<evidence type="ECO:0000313" key="3">
    <source>
        <dbReference type="Proteomes" id="UP000479000"/>
    </source>
</evidence>
<keyword evidence="3" id="KW-1185">Reference proteome</keyword>
<dbReference type="EMBL" id="CADCXU010011939">
    <property type="protein sequence ID" value="CAB0002085.1"/>
    <property type="molecule type" value="Genomic_DNA"/>
</dbReference>
<name>A0A6H5GHB9_9HEMI</name>
<feature type="region of interest" description="Disordered" evidence="1">
    <location>
        <begin position="383"/>
        <end position="440"/>
    </location>
</feature>
<sequence>MGVPEIEMEIWNITCSVVAAAAVAAAAPQQKYRLTVQPPPTSQQQTISTRRRRRCTCRTFLERPLIDRVLGAAKFTTASTIASTAAPISFLFTQSNNDPEITMERSDYTMDEMVTMEERENSELDLGNSQVDLANSEFDLENFEFDLEISRFNFENSKLDSGSSLNSCTTQRRAATTQITGIDKGKRENFLCRRFQRGCEISKWQPPGVDSDGSPITVIDRQLQSSAMSELKETVGNLGCPPYMRLKGCACSNAEPSTILLRVQLRRSIIFFSVRVDLVIKPPTTSLFTSSILRLLYSTETFLVTLISPARRGAKPSQKGYYNGSIRRGPRTATTPELGVRADAAVRPCASATSHGPSPRPSAITGHLVIFESIVRLIGAEENQMYPPDPEGSLSMAASSRQCRADTESSGSGCERRARGDTLRAMEWRPPPPNCEGEEGGIPVTTCGRVRVLTLPYALQPALRTTLSYLPYTRLFEGSIGSPIVSDGNIVV</sequence>
<accession>A0A6H5GHB9</accession>
<gene>
    <name evidence="2" type="ORF">NTEN_LOCUS7872</name>
</gene>